<evidence type="ECO:0000256" key="1">
    <source>
        <dbReference type="SAM" id="SignalP"/>
    </source>
</evidence>
<dbReference type="EMBL" id="JAOQIO010000094">
    <property type="protein sequence ID" value="MCU6795140.1"/>
    <property type="molecule type" value="Genomic_DNA"/>
</dbReference>
<organism evidence="3 4">
    <name type="scientific">Paenibacillus baimaensis</name>
    <dbReference type="NCBI Taxonomy" id="2982185"/>
    <lineage>
        <taxon>Bacteria</taxon>
        <taxon>Bacillati</taxon>
        <taxon>Bacillota</taxon>
        <taxon>Bacilli</taxon>
        <taxon>Bacillales</taxon>
        <taxon>Paenibacillaceae</taxon>
        <taxon>Paenibacillus</taxon>
    </lineage>
</organism>
<dbReference type="SUPFAM" id="SSF49265">
    <property type="entry name" value="Fibronectin type III"/>
    <property type="match status" value="1"/>
</dbReference>
<comment type="caution">
    <text evidence="3">The sequence shown here is derived from an EMBL/GenBank/DDBJ whole genome shotgun (WGS) entry which is preliminary data.</text>
</comment>
<evidence type="ECO:0000313" key="4">
    <source>
        <dbReference type="Proteomes" id="UP001652445"/>
    </source>
</evidence>
<dbReference type="InterPro" id="IPR013783">
    <property type="entry name" value="Ig-like_fold"/>
</dbReference>
<gene>
    <name evidence="3" type="ORF">OB236_23825</name>
</gene>
<accession>A0ABT2UKG5</accession>
<feature type="domain" description="Fibronectin type-III" evidence="2">
    <location>
        <begin position="207"/>
        <end position="299"/>
    </location>
</feature>
<evidence type="ECO:0000313" key="3">
    <source>
        <dbReference type="EMBL" id="MCU6795140.1"/>
    </source>
</evidence>
<dbReference type="InterPro" id="IPR036116">
    <property type="entry name" value="FN3_sf"/>
</dbReference>
<feature type="chain" id="PRO_5047372106" description="Fibronectin type-III domain-containing protein" evidence="1">
    <location>
        <begin position="29"/>
        <end position="379"/>
    </location>
</feature>
<evidence type="ECO:0000259" key="2">
    <source>
        <dbReference type="PROSITE" id="PS50853"/>
    </source>
</evidence>
<feature type="signal peptide" evidence="1">
    <location>
        <begin position="1"/>
        <end position="28"/>
    </location>
</feature>
<name>A0ABT2UKG5_9BACL</name>
<dbReference type="SMART" id="SM00060">
    <property type="entry name" value="FN3"/>
    <property type="match status" value="1"/>
</dbReference>
<dbReference type="InterPro" id="IPR003961">
    <property type="entry name" value="FN3_dom"/>
</dbReference>
<dbReference type="PROSITE" id="PS50853">
    <property type="entry name" value="FN3"/>
    <property type="match status" value="1"/>
</dbReference>
<sequence>MKSLFKKVSLFIFSVFVFLLVSMPQAEAATFTKYQADLRDGTASVGNINDGDTTHNGWKWLISTATNISSGAGAPNTNYATTRSVGIYDYSTYQPNNYLELTLPSDYPTGSYFIYVYGTTYDTNNIGFRVDDGTIVNQNQKITNSWYNLGQFSLTKDSKLRFSRTLSGGGVNLLSIQIKPMNSVPTNIPTGQEGIIKDFTIDTVLGAPTTLKATAGNAKVSLNWTASTGATSYNIKRATTAGGPYTTVATNVYGSPYTDTTVTNGTTYYYVVTAVNAGGESGNSNEASATPQGSVTPPTGSGNRALLVITLVSGLEKEYDLPIGEVNNFITWYTSRAAGIGPEVFAINKLFNKASFLSRTDNIAFDKIETFEVNEYEAN</sequence>
<protein>
    <recommendedName>
        <fullName evidence="2">Fibronectin type-III domain-containing protein</fullName>
    </recommendedName>
</protein>
<dbReference type="Gene3D" id="2.60.40.10">
    <property type="entry name" value="Immunoglobulins"/>
    <property type="match status" value="1"/>
</dbReference>
<dbReference type="RefSeq" id="WP_262686190.1">
    <property type="nucleotide sequence ID" value="NZ_JAOQIO010000094.1"/>
</dbReference>
<dbReference type="Proteomes" id="UP001652445">
    <property type="component" value="Unassembled WGS sequence"/>
</dbReference>
<proteinExistence type="predicted"/>
<reference evidence="3 4" key="1">
    <citation type="submission" date="2022-09" db="EMBL/GenBank/DDBJ databases">
        <authorList>
            <person name="Han X.L."/>
            <person name="Wang Q."/>
            <person name="Lu T."/>
        </authorList>
    </citation>
    <scope>NUCLEOTIDE SEQUENCE [LARGE SCALE GENOMIC DNA]</scope>
    <source>
        <strain evidence="3 4">WQ 127069</strain>
    </source>
</reference>
<keyword evidence="4" id="KW-1185">Reference proteome</keyword>
<keyword evidence="1" id="KW-0732">Signal</keyword>